<gene>
    <name evidence="4" type="ORF">DO97_02870</name>
</gene>
<evidence type="ECO:0000313" key="4">
    <source>
        <dbReference type="EMBL" id="KGF73006.1"/>
    </source>
</evidence>
<dbReference type="SUPFAM" id="SSF55103">
    <property type="entry name" value="FAD-linked oxidases, C-terminal domain"/>
    <property type="match status" value="1"/>
</dbReference>
<dbReference type="AlphaFoldDB" id="A0A098TL42"/>
<evidence type="ECO:0000256" key="2">
    <source>
        <dbReference type="ARBA" id="ARBA00022827"/>
    </source>
</evidence>
<dbReference type="PANTHER" id="PTHR11748:SF103">
    <property type="entry name" value="GLYCOLATE OXIDASE SUBUNIT GLCE"/>
    <property type="match status" value="1"/>
</dbReference>
<keyword evidence="5" id="KW-1185">Reference proteome</keyword>
<feature type="domain" description="FAD-binding PCMH-type" evidence="3">
    <location>
        <begin position="29"/>
        <end position="208"/>
    </location>
</feature>
<dbReference type="InterPro" id="IPR016169">
    <property type="entry name" value="FAD-bd_PCMH_sub2"/>
</dbReference>
<name>A0A098TL42_9CYAN</name>
<accession>A0A098TL42</accession>
<dbReference type="InterPro" id="IPR006094">
    <property type="entry name" value="Oxid_FAD_bind_N"/>
</dbReference>
<comment type="caution">
    <text evidence="4">The sequence shown here is derived from an EMBL/GenBank/DDBJ whole genome shotgun (WGS) entry which is preliminary data.</text>
</comment>
<dbReference type="SUPFAM" id="SSF56176">
    <property type="entry name" value="FAD-binding/transporter-associated domain-like"/>
    <property type="match status" value="1"/>
</dbReference>
<dbReference type="InterPro" id="IPR036318">
    <property type="entry name" value="FAD-bd_PCMH-like_sf"/>
</dbReference>
<dbReference type="PANTHER" id="PTHR11748">
    <property type="entry name" value="D-LACTATE DEHYDROGENASE"/>
    <property type="match status" value="1"/>
</dbReference>
<dbReference type="GO" id="GO:0003824">
    <property type="term" value="F:catalytic activity"/>
    <property type="evidence" value="ECO:0007669"/>
    <property type="project" value="InterPro"/>
</dbReference>
<evidence type="ECO:0000313" key="5">
    <source>
        <dbReference type="Proteomes" id="UP000030170"/>
    </source>
</evidence>
<sequence>MDQLGAEAVTTWEDLALTQQQKFRQAVTPETQISCVVSPTTLEELGAIMAAAHRHRWRVLPCGRGSKIHWGGLAHPIDLVVSTQRLQNLVEHAVGDLTVTVEAGMQLRELQTRLATAGQFLPLDPLYPETATLGGIVATASAGSLRQRYGGVRDLLLGISLVRADGQVAKAGGRVVKNVAGYDLMKLFTGSFGTLGILSQLTFRIYALPEASQTILLTGASDRLAQGLQTLMTTALTPTALDLLSTAMVAALGQKPGLGLLIRFQTIAAGVEEQTRRLLQLAQTLGLQPQIYQGADEAALWLQLRAMMEAPPLMTGILCKIGVESESAVAVLSQMDTWTGATVAAHLQVGSGLGLLQLAAGTGSPSLLNQMRSLCQRHRGFLTLLAAPMALKQQVDIWGYSGNALPLMQGLKAQFDPQQLFSPHRFVGGI</sequence>
<dbReference type="Proteomes" id="UP000030170">
    <property type="component" value="Unassembled WGS sequence"/>
</dbReference>
<protein>
    <submittedName>
        <fullName evidence="4">Glycolate oxidase</fullName>
    </submittedName>
</protein>
<dbReference type="STRING" id="1497020.DO97_02870"/>
<dbReference type="PROSITE" id="PS51387">
    <property type="entry name" value="FAD_PCMH"/>
    <property type="match status" value="1"/>
</dbReference>
<proteinExistence type="predicted"/>
<dbReference type="Pfam" id="PF01565">
    <property type="entry name" value="FAD_binding_4"/>
    <property type="match status" value="1"/>
</dbReference>
<dbReference type="GO" id="GO:0071949">
    <property type="term" value="F:FAD binding"/>
    <property type="evidence" value="ECO:0007669"/>
    <property type="project" value="InterPro"/>
</dbReference>
<dbReference type="InterPro" id="IPR016166">
    <property type="entry name" value="FAD-bd_PCMH"/>
</dbReference>
<dbReference type="Gene3D" id="3.30.465.10">
    <property type="match status" value="1"/>
</dbReference>
<evidence type="ECO:0000259" key="3">
    <source>
        <dbReference type="PROSITE" id="PS51387"/>
    </source>
</evidence>
<keyword evidence="2" id="KW-0274">FAD</keyword>
<reference evidence="4 5" key="1">
    <citation type="journal article" date="2014" name="Mol. Ecol.">
        <title>Evolution of Synechococcus.</title>
        <authorList>
            <person name="Dvorak P."/>
            <person name="Casamatta D."/>
            <person name="Hasler P."/>
            <person name="Poulickova A."/>
            <person name="Ondrej V."/>
            <person name="Sanges R."/>
        </authorList>
    </citation>
    <scope>NUCLEOTIDE SEQUENCE [LARGE SCALE GENOMIC DNA]</scope>
    <source>
        <strain evidence="4 5">CAUP A 1101</strain>
    </source>
</reference>
<evidence type="ECO:0000256" key="1">
    <source>
        <dbReference type="ARBA" id="ARBA00022630"/>
    </source>
</evidence>
<dbReference type="InterPro" id="IPR016164">
    <property type="entry name" value="FAD-linked_Oxase-like_C"/>
</dbReference>
<dbReference type="EMBL" id="JJML01000016">
    <property type="protein sequence ID" value="KGF73006.1"/>
    <property type="molecule type" value="Genomic_DNA"/>
</dbReference>
<organism evidence="4 5">
    <name type="scientific">Neosynechococcus sphagnicola sy1</name>
    <dbReference type="NCBI Taxonomy" id="1497020"/>
    <lineage>
        <taxon>Bacteria</taxon>
        <taxon>Bacillati</taxon>
        <taxon>Cyanobacteriota</taxon>
        <taxon>Cyanophyceae</taxon>
        <taxon>Neosynechococcales</taxon>
        <taxon>Neosynechococcaceae</taxon>
        <taxon>Neosynechococcus</taxon>
    </lineage>
</organism>
<keyword evidence="1" id="KW-0285">Flavoprotein</keyword>